<sequence length="168" mass="19597">MYNVILNTYFSNTYPFFFFQGSKQYINLAFEKLEMIGFERIVLARPLYHIQYPFAYLSHLRRILPIAQCKLYFRSLRRFCRDDLANTCALGGHRPLLPDSDLKALSHNPANGSFAPLAFQPNAMINCVNQWFLSRTGLNYYCDTIINREEPTSKDKKATSLLFCLWIS</sequence>
<evidence type="ECO:0000313" key="2">
    <source>
        <dbReference type="Proteomes" id="UP000824120"/>
    </source>
</evidence>
<dbReference type="EMBL" id="JACXVP010000003">
    <property type="protein sequence ID" value="KAG5614199.1"/>
    <property type="molecule type" value="Genomic_DNA"/>
</dbReference>
<organism evidence="1 2">
    <name type="scientific">Solanum commersonii</name>
    <name type="common">Commerson's wild potato</name>
    <name type="synonym">Commerson's nightshade</name>
    <dbReference type="NCBI Taxonomy" id="4109"/>
    <lineage>
        <taxon>Eukaryota</taxon>
        <taxon>Viridiplantae</taxon>
        <taxon>Streptophyta</taxon>
        <taxon>Embryophyta</taxon>
        <taxon>Tracheophyta</taxon>
        <taxon>Spermatophyta</taxon>
        <taxon>Magnoliopsida</taxon>
        <taxon>eudicotyledons</taxon>
        <taxon>Gunneridae</taxon>
        <taxon>Pentapetalae</taxon>
        <taxon>asterids</taxon>
        <taxon>lamiids</taxon>
        <taxon>Solanales</taxon>
        <taxon>Solanaceae</taxon>
        <taxon>Solanoideae</taxon>
        <taxon>Solaneae</taxon>
        <taxon>Solanum</taxon>
    </lineage>
</organism>
<gene>
    <name evidence="1" type="ORF">H5410_014023</name>
</gene>
<keyword evidence="2" id="KW-1185">Reference proteome</keyword>
<dbReference type="AlphaFoldDB" id="A0A9J5ZQ82"/>
<reference evidence="1 2" key="1">
    <citation type="submission" date="2020-09" db="EMBL/GenBank/DDBJ databases">
        <title>De no assembly of potato wild relative species, Solanum commersonii.</title>
        <authorList>
            <person name="Cho K."/>
        </authorList>
    </citation>
    <scope>NUCLEOTIDE SEQUENCE [LARGE SCALE GENOMIC DNA]</scope>
    <source>
        <strain evidence="1">LZ3.2</strain>
        <tissue evidence="1">Leaf</tissue>
    </source>
</reference>
<dbReference type="OrthoDB" id="10067222at2759"/>
<proteinExistence type="predicted"/>
<protein>
    <submittedName>
        <fullName evidence="1">Uncharacterized protein</fullName>
    </submittedName>
</protein>
<evidence type="ECO:0000313" key="1">
    <source>
        <dbReference type="EMBL" id="KAG5614199.1"/>
    </source>
</evidence>
<accession>A0A9J5ZQ82</accession>
<comment type="caution">
    <text evidence="1">The sequence shown here is derived from an EMBL/GenBank/DDBJ whole genome shotgun (WGS) entry which is preliminary data.</text>
</comment>
<dbReference type="Proteomes" id="UP000824120">
    <property type="component" value="Chromosome 3"/>
</dbReference>
<name>A0A9J5ZQ82_SOLCO</name>